<evidence type="ECO:0000313" key="2">
    <source>
        <dbReference type="Proteomes" id="UP000256373"/>
    </source>
</evidence>
<dbReference type="Proteomes" id="UP000256373">
    <property type="component" value="Unassembled WGS sequence"/>
</dbReference>
<organism evidence="1 2">
    <name type="scientific">Dyadobacter luteus</name>
    <dbReference type="NCBI Taxonomy" id="2259619"/>
    <lineage>
        <taxon>Bacteria</taxon>
        <taxon>Pseudomonadati</taxon>
        <taxon>Bacteroidota</taxon>
        <taxon>Cytophagia</taxon>
        <taxon>Cytophagales</taxon>
        <taxon>Spirosomataceae</taxon>
        <taxon>Dyadobacter</taxon>
    </lineage>
</organism>
<keyword evidence="2" id="KW-1185">Reference proteome</keyword>
<evidence type="ECO:0008006" key="3">
    <source>
        <dbReference type="Google" id="ProtNLM"/>
    </source>
</evidence>
<dbReference type="Pfam" id="PF16248">
    <property type="entry name" value="DUF4905"/>
    <property type="match status" value="1"/>
</dbReference>
<gene>
    <name evidence="1" type="ORF">DSL64_11695</name>
</gene>
<dbReference type="InterPro" id="IPR032595">
    <property type="entry name" value="DUF4905"/>
</dbReference>
<dbReference type="AlphaFoldDB" id="A0A3D8YBW5"/>
<reference evidence="1 2" key="1">
    <citation type="submission" date="2018-07" db="EMBL/GenBank/DDBJ databases">
        <title>Dyadobacter roseus sp. nov., isolated from rose rhizosphere soil.</title>
        <authorList>
            <person name="Chen L."/>
        </authorList>
    </citation>
    <scope>NUCLEOTIDE SEQUENCE [LARGE SCALE GENOMIC DNA]</scope>
    <source>
        <strain evidence="1 2">RS19</strain>
    </source>
</reference>
<dbReference type="EMBL" id="QNUL01000007">
    <property type="protein sequence ID" value="REA61620.1"/>
    <property type="molecule type" value="Genomic_DNA"/>
</dbReference>
<proteinExistence type="predicted"/>
<comment type="caution">
    <text evidence="1">The sequence shown here is derived from an EMBL/GenBank/DDBJ whole genome shotgun (WGS) entry which is preliminary data.</text>
</comment>
<name>A0A3D8YBW5_9BACT</name>
<protein>
    <recommendedName>
        <fullName evidence="3">DUF4905 domain-containing protein</fullName>
    </recommendedName>
</protein>
<evidence type="ECO:0000313" key="1">
    <source>
        <dbReference type="EMBL" id="REA61620.1"/>
    </source>
</evidence>
<accession>A0A3D8YBW5</accession>
<sequence length="276" mass="32214">MVYFQISFQNKAKKLQKLFSHQFSRNIWRILPDQDNESNLWAIELRSGQNKEVSFAVIDTGRSEVLWEASVVGADWFSSMTAFSYKHLFLHNYRHSDIPEPTDLLMIDSGNGELQWALPNHVLVRTIDQDKIEVATRFGDKYKYLQCKAETGLVVSDRETDGESEHRQIILAEPVRYMVGNDYFDQLASFISRVTDGHVPVAIDYLDKRPYMMFSYYLYEQDKISEYLLIMTDQMEQLLHERLSEGREGIGRSTVLLKGRNLVYLKNNNEFKSLTL</sequence>